<sequence>MTTSATTASAGTPAAVTGPDSTSVLAARQEPGRPIRRSPAGPTSQLEGAGKAFVLRYTTTSSLGEVVAATGLVLVPEAPTPDAGWPLVVYAHMTTGAADICAPTSDQVPAGEDTRLAQQGDDLARALLAAGVVVIRPDYEGLGVPGGHPYLQGPALATSLIDMVAAVRRILPLNGRWVAAGHSEGGVAALHVGDRRLRLVPGMTLRGIASFTPVTRMEVLLQALQPTPVTVPRVTQGLTSLAGLLVKGLAVVDPHFRRLVLRRGGLSERALALWPHLERRCLTGLSASDSWGGIAPRDILGPRGEEAAAYLRRELDRIDVRHIPMREVPIRIDEGLLDLVAPVAFTEALVKTYRDRGFLVTHGRWPAGHSPTNSQEQAVPASVRWMLSLLSGPPKRTHRSSPPHP</sequence>
<dbReference type="Gene3D" id="3.40.50.1820">
    <property type="entry name" value="alpha/beta hydrolase"/>
    <property type="match status" value="1"/>
</dbReference>
<dbReference type="SUPFAM" id="SSF53474">
    <property type="entry name" value="alpha/beta-Hydrolases"/>
    <property type="match status" value="1"/>
</dbReference>
<protein>
    <recommendedName>
        <fullName evidence="4">Secretory lipase</fullName>
    </recommendedName>
</protein>
<evidence type="ECO:0000313" key="2">
    <source>
        <dbReference type="EMBL" id="SDN25704.1"/>
    </source>
</evidence>
<evidence type="ECO:0000256" key="1">
    <source>
        <dbReference type="SAM" id="MobiDB-lite"/>
    </source>
</evidence>
<gene>
    <name evidence="2" type="ORF">SAMN05192576_1864</name>
</gene>
<dbReference type="EMBL" id="FNIC01000002">
    <property type="protein sequence ID" value="SDN25704.1"/>
    <property type="molecule type" value="Genomic_DNA"/>
</dbReference>
<evidence type="ECO:0000313" key="3">
    <source>
        <dbReference type="Proteomes" id="UP000199004"/>
    </source>
</evidence>
<dbReference type="PANTHER" id="PTHR34853">
    <property type="match status" value="1"/>
</dbReference>
<dbReference type="GO" id="GO:0016042">
    <property type="term" value="P:lipid catabolic process"/>
    <property type="evidence" value="ECO:0007669"/>
    <property type="project" value="InterPro"/>
</dbReference>
<dbReference type="Pfam" id="PF03583">
    <property type="entry name" value="LIP"/>
    <property type="match status" value="1"/>
</dbReference>
<dbReference type="GO" id="GO:0004806">
    <property type="term" value="F:triacylglycerol lipase activity"/>
    <property type="evidence" value="ECO:0007669"/>
    <property type="project" value="InterPro"/>
</dbReference>
<dbReference type="PIRSF" id="PIRSF029171">
    <property type="entry name" value="Esterase_LipA"/>
    <property type="match status" value="1"/>
</dbReference>
<dbReference type="AlphaFoldDB" id="A0A1G9ZX94"/>
<proteinExistence type="predicted"/>
<dbReference type="STRING" id="1005944.SAMN05192576_1864"/>
<accession>A0A1G9ZX94</accession>
<dbReference type="PANTHER" id="PTHR34853:SF1">
    <property type="entry name" value="LIPASE 5"/>
    <property type="match status" value="1"/>
</dbReference>
<organism evidence="2 3">
    <name type="scientific">Nocardioides szechwanensis</name>
    <dbReference type="NCBI Taxonomy" id="1005944"/>
    <lineage>
        <taxon>Bacteria</taxon>
        <taxon>Bacillati</taxon>
        <taxon>Actinomycetota</taxon>
        <taxon>Actinomycetes</taxon>
        <taxon>Propionibacteriales</taxon>
        <taxon>Nocardioidaceae</taxon>
        <taxon>Nocardioides</taxon>
    </lineage>
</organism>
<feature type="compositionally biased region" description="Low complexity" evidence="1">
    <location>
        <begin position="1"/>
        <end position="19"/>
    </location>
</feature>
<dbReference type="InterPro" id="IPR005152">
    <property type="entry name" value="Lipase_secreted"/>
</dbReference>
<dbReference type="InterPro" id="IPR029058">
    <property type="entry name" value="AB_hydrolase_fold"/>
</dbReference>
<keyword evidence="3" id="KW-1185">Reference proteome</keyword>
<reference evidence="2 3" key="1">
    <citation type="submission" date="2016-10" db="EMBL/GenBank/DDBJ databases">
        <authorList>
            <person name="de Groot N.N."/>
        </authorList>
    </citation>
    <scope>NUCLEOTIDE SEQUENCE [LARGE SCALE GENOMIC DNA]</scope>
    <source>
        <strain evidence="2 3">CGMCC 1.11147</strain>
    </source>
</reference>
<dbReference type="Proteomes" id="UP000199004">
    <property type="component" value="Unassembled WGS sequence"/>
</dbReference>
<name>A0A1G9ZX94_9ACTN</name>
<evidence type="ECO:0008006" key="4">
    <source>
        <dbReference type="Google" id="ProtNLM"/>
    </source>
</evidence>
<feature type="region of interest" description="Disordered" evidence="1">
    <location>
        <begin position="1"/>
        <end position="45"/>
    </location>
</feature>